<keyword evidence="3" id="KW-1185">Reference proteome</keyword>
<proteinExistence type="predicted"/>
<dbReference type="RefSeq" id="WP_227323934.1">
    <property type="nucleotide sequence ID" value="NZ_JAESVB010000028.1"/>
</dbReference>
<dbReference type="Proteomes" id="UP000708298">
    <property type="component" value="Unassembled WGS sequence"/>
</dbReference>
<accession>A0A963YW73</accession>
<dbReference type="AlphaFoldDB" id="A0A963YW73"/>
<dbReference type="EMBL" id="JAESVB010000028">
    <property type="protein sequence ID" value="MCB8878286.1"/>
    <property type="molecule type" value="Genomic_DNA"/>
</dbReference>
<name>A0A963YW73_9PROT</name>
<gene>
    <name evidence="2" type="ORF">ASILVAE211_24115</name>
</gene>
<reference evidence="2" key="2">
    <citation type="submission" date="2021-01" db="EMBL/GenBank/DDBJ databases">
        <authorList>
            <person name="Mieszkin S."/>
            <person name="Pouder E."/>
            <person name="Alain K."/>
        </authorList>
    </citation>
    <scope>NUCLEOTIDE SEQUENCE</scope>
    <source>
        <strain evidence="2">HW T2.11</strain>
    </source>
</reference>
<dbReference type="InterPro" id="IPR009739">
    <property type="entry name" value="LprI-like_N"/>
</dbReference>
<feature type="domain" description="Lysozyme inhibitor LprI-like N-terminal" evidence="1">
    <location>
        <begin position="48"/>
        <end position="136"/>
    </location>
</feature>
<evidence type="ECO:0000313" key="2">
    <source>
        <dbReference type="EMBL" id="MCB8878286.1"/>
    </source>
</evidence>
<organism evidence="2 3">
    <name type="scientific">Acidisoma silvae</name>
    <dbReference type="NCBI Taxonomy" id="2802396"/>
    <lineage>
        <taxon>Bacteria</taxon>
        <taxon>Pseudomonadati</taxon>
        <taxon>Pseudomonadota</taxon>
        <taxon>Alphaproteobacteria</taxon>
        <taxon>Acetobacterales</taxon>
        <taxon>Acidocellaceae</taxon>
        <taxon>Acidisoma</taxon>
    </lineage>
</organism>
<evidence type="ECO:0000313" key="3">
    <source>
        <dbReference type="Proteomes" id="UP000708298"/>
    </source>
</evidence>
<dbReference type="Gene3D" id="1.20.1270.180">
    <property type="match status" value="1"/>
</dbReference>
<sequence>MNNTSRRADSVTWIRSFKPWLSPQTVRAAVFSLVGLGIPCPVIAADHCMAQNHENDIRACLDREYQNAEANVHAAEQDFRKNVPQLGNDFQIAEDRWRAYKQAECNLEGDAFRGGTLEADLAGQCATSLDNQRAYQIRHDAALAEH</sequence>
<dbReference type="Pfam" id="PF07007">
    <property type="entry name" value="LprI"/>
    <property type="match status" value="1"/>
</dbReference>
<evidence type="ECO:0000259" key="1">
    <source>
        <dbReference type="Pfam" id="PF07007"/>
    </source>
</evidence>
<reference evidence="2" key="1">
    <citation type="journal article" date="2021" name="Microorganisms">
        <title>Acidisoma silvae sp. nov. and Acidisomacellulosilytica sp. nov., Two Acidophilic Bacteria Isolated from Decaying Wood, Hydrolyzing Cellulose and Producing Poly-3-hydroxybutyrate.</title>
        <authorList>
            <person name="Mieszkin S."/>
            <person name="Pouder E."/>
            <person name="Uroz S."/>
            <person name="Simon-Colin C."/>
            <person name="Alain K."/>
        </authorList>
    </citation>
    <scope>NUCLEOTIDE SEQUENCE</scope>
    <source>
        <strain evidence="2">HW T2.11</strain>
    </source>
</reference>
<comment type="caution">
    <text evidence="2">The sequence shown here is derived from an EMBL/GenBank/DDBJ whole genome shotgun (WGS) entry which is preliminary data.</text>
</comment>
<protein>
    <submittedName>
        <fullName evidence="2">DUF1311 domain-containing protein</fullName>
    </submittedName>
</protein>